<gene>
    <name evidence="2" type="ORF">N656DRAFT_770081</name>
</gene>
<accession>A0AAN6QR37</accession>
<name>A0AAN6QR37_9PEZI</name>
<feature type="chain" id="PRO_5042893132" evidence="1">
    <location>
        <begin position="24"/>
        <end position="144"/>
    </location>
</feature>
<evidence type="ECO:0000313" key="3">
    <source>
        <dbReference type="Proteomes" id="UP001302812"/>
    </source>
</evidence>
<dbReference type="EMBL" id="MU853349">
    <property type="protein sequence ID" value="KAK4110797.1"/>
    <property type="molecule type" value="Genomic_DNA"/>
</dbReference>
<dbReference type="AlphaFoldDB" id="A0AAN6QR37"/>
<protein>
    <submittedName>
        <fullName evidence="2">Uncharacterized protein</fullName>
    </submittedName>
</protein>
<reference evidence="2" key="2">
    <citation type="submission" date="2023-05" db="EMBL/GenBank/DDBJ databases">
        <authorList>
            <consortium name="Lawrence Berkeley National Laboratory"/>
            <person name="Steindorff A."/>
            <person name="Hensen N."/>
            <person name="Bonometti L."/>
            <person name="Westerberg I."/>
            <person name="Brannstrom I.O."/>
            <person name="Guillou S."/>
            <person name="Cros-Aarteil S."/>
            <person name="Calhoun S."/>
            <person name="Haridas S."/>
            <person name="Kuo A."/>
            <person name="Mondo S."/>
            <person name="Pangilinan J."/>
            <person name="Riley R."/>
            <person name="Labutti K."/>
            <person name="Andreopoulos B."/>
            <person name="Lipzen A."/>
            <person name="Chen C."/>
            <person name="Yanf M."/>
            <person name="Daum C."/>
            <person name="Ng V."/>
            <person name="Clum A."/>
            <person name="Ohm R."/>
            <person name="Martin F."/>
            <person name="Silar P."/>
            <person name="Natvig D."/>
            <person name="Lalanne C."/>
            <person name="Gautier V."/>
            <person name="Ament-Velasquez S.L."/>
            <person name="Kruys A."/>
            <person name="Hutchinson M.I."/>
            <person name="Powell A.J."/>
            <person name="Barry K."/>
            <person name="Miller A.N."/>
            <person name="Grigoriev I.V."/>
            <person name="Debuchy R."/>
            <person name="Gladieux P."/>
            <person name="Thoren M.H."/>
            <person name="Johannesson H."/>
        </authorList>
    </citation>
    <scope>NUCLEOTIDE SEQUENCE</scope>
    <source>
        <strain evidence="2">CBS 508.74</strain>
    </source>
</reference>
<comment type="caution">
    <text evidence="2">The sequence shown here is derived from an EMBL/GenBank/DDBJ whole genome shotgun (WGS) entry which is preliminary data.</text>
</comment>
<organism evidence="2 3">
    <name type="scientific">Canariomyces notabilis</name>
    <dbReference type="NCBI Taxonomy" id="2074819"/>
    <lineage>
        <taxon>Eukaryota</taxon>
        <taxon>Fungi</taxon>
        <taxon>Dikarya</taxon>
        <taxon>Ascomycota</taxon>
        <taxon>Pezizomycotina</taxon>
        <taxon>Sordariomycetes</taxon>
        <taxon>Sordariomycetidae</taxon>
        <taxon>Sordariales</taxon>
        <taxon>Chaetomiaceae</taxon>
        <taxon>Canariomyces</taxon>
    </lineage>
</organism>
<dbReference type="GeneID" id="89937872"/>
<keyword evidence="3" id="KW-1185">Reference proteome</keyword>
<sequence>MAVFRTVIVAFLSATILAMGVAAGPVEPRSELTTRQVCGPTVCAEGLSCCNASCGYCTKPGEACTMEACLGPQCGPNTCAFGEVCCNESCGYCTKPGQGCTDELCLGPKCGANKFCAVGEVCCNESCGYCTKPGEKCTIELCQG</sequence>
<proteinExistence type="predicted"/>
<keyword evidence="1" id="KW-0732">Signal</keyword>
<evidence type="ECO:0000256" key="1">
    <source>
        <dbReference type="SAM" id="SignalP"/>
    </source>
</evidence>
<reference evidence="2" key="1">
    <citation type="journal article" date="2023" name="Mol. Phylogenet. Evol.">
        <title>Genome-scale phylogeny and comparative genomics of the fungal order Sordariales.</title>
        <authorList>
            <person name="Hensen N."/>
            <person name="Bonometti L."/>
            <person name="Westerberg I."/>
            <person name="Brannstrom I.O."/>
            <person name="Guillou S."/>
            <person name="Cros-Aarteil S."/>
            <person name="Calhoun S."/>
            <person name="Haridas S."/>
            <person name="Kuo A."/>
            <person name="Mondo S."/>
            <person name="Pangilinan J."/>
            <person name="Riley R."/>
            <person name="LaButti K."/>
            <person name="Andreopoulos B."/>
            <person name="Lipzen A."/>
            <person name="Chen C."/>
            <person name="Yan M."/>
            <person name="Daum C."/>
            <person name="Ng V."/>
            <person name="Clum A."/>
            <person name="Steindorff A."/>
            <person name="Ohm R.A."/>
            <person name="Martin F."/>
            <person name="Silar P."/>
            <person name="Natvig D.O."/>
            <person name="Lalanne C."/>
            <person name="Gautier V."/>
            <person name="Ament-Velasquez S.L."/>
            <person name="Kruys A."/>
            <person name="Hutchinson M.I."/>
            <person name="Powell A.J."/>
            <person name="Barry K."/>
            <person name="Miller A.N."/>
            <person name="Grigoriev I.V."/>
            <person name="Debuchy R."/>
            <person name="Gladieux P."/>
            <person name="Hiltunen Thoren M."/>
            <person name="Johannesson H."/>
        </authorList>
    </citation>
    <scope>NUCLEOTIDE SEQUENCE</scope>
    <source>
        <strain evidence="2">CBS 508.74</strain>
    </source>
</reference>
<evidence type="ECO:0000313" key="2">
    <source>
        <dbReference type="EMBL" id="KAK4110797.1"/>
    </source>
</evidence>
<dbReference type="RefSeq" id="XP_064668367.1">
    <property type="nucleotide sequence ID" value="XM_064813747.1"/>
</dbReference>
<feature type="signal peptide" evidence="1">
    <location>
        <begin position="1"/>
        <end position="23"/>
    </location>
</feature>
<dbReference type="Proteomes" id="UP001302812">
    <property type="component" value="Unassembled WGS sequence"/>
</dbReference>